<keyword evidence="1" id="KW-0732">Signal</keyword>
<evidence type="ECO:0008006" key="5">
    <source>
        <dbReference type="Google" id="ProtNLM"/>
    </source>
</evidence>
<dbReference type="Proteomes" id="UP000250369">
    <property type="component" value="Unassembled WGS sequence"/>
</dbReference>
<feature type="region of interest" description="Disordered" evidence="2">
    <location>
        <begin position="78"/>
        <end position="98"/>
    </location>
</feature>
<accession>A0A329MB55</accession>
<feature type="compositionally biased region" description="Low complexity" evidence="2">
    <location>
        <begin position="82"/>
        <end position="98"/>
    </location>
</feature>
<organism evidence="3 4">
    <name type="scientific">Paenibacillus contaminans</name>
    <dbReference type="NCBI Taxonomy" id="450362"/>
    <lineage>
        <taxon>Bacteria</taxon>
        <taxon>Bacillati</taxon>
        <taxon>Bacillota</taxon>
        <taxon>Bacilli</taxon>
        <taxon>Bacillales</taxon>
        <taxon>Paenibacillaceae</taxon>
        <taxon>Paenibacillus</taxon>
    </lineage>
</organism>
<comment type="caution">
    <text evidence="3">The sequence shown here is derived from an EMBL/GenBank/DDBJ whole genome shotgun (WGS) entry which is preliminary data.</text>
</comment>
<dbReference type="Gene3D" id="3.40.190.10">
    <property type="entry name" value="Periplasmic binding protein-like II"/>
    <property type="match status" value="2"/>
</dbReference>
<proteinExistence type="predicted"/>
<gene>
    <name evidence="3" type="ORF">DQG23_28560</name>
</gene>
<name>A0A329MB55_9BACL</name>
<evidence type="ECO:0000313" key="4">
    <source>
        <dbReference type="Proteomes" id="UP000250369"/>
    </source>
</evidence>
<dbReference type="AlphaFoldDB" id="A0A329MB55"/>
<dbReference type="SUPFAM" id="SSF53850">
    <property type="entry name" value="Periplasmic binding protein-like II"/>
    <property type="match status" value="1"/>
</dbReference>
<reference evidence="3 4" key="1">
    <citation type="journal article" date="2009" name="Int. J. Syst. Evol. Microbiol.">
        <title>Paenibacillus contaminans sp. nov., isolated from a contaminated laboratory plate.</title>
        <authorList>
            <person name="Chou J.H."/>
            <person name="Lee J.H."/>
            <person name="Lin M.C."/>
            <person name="Chang P.S."/>
            <person name="Arun A.B."/>
            <person name="Young C.C."/>
            <person name="Chen W.M."/>
        </authorList>
    </citation>
    <scope>NUCLEOTIDE SEQUENCE [LARGE SCALE GENOMIC DNA]</scope>
    <source>
        <strain evidence="3 4">CKOBP-6</strain>
    </source>
</reference>
<keyword evidence="4" id="KW-1185">Reference proteome</keyword>
<dbReference type="PANTHER" id="PTHR43649">
    <property type="entry name" value="ARABINOSE-BINDING PROTEIN-RELATED"/>
    <property type="match status" value="1"/>
</dbReference>
<dbReference type="InterPro" id="IPR050490">
    <property type="entry name" value="Bact_solute-bd_prot1"/>
</dbReference>
<evidence type="ECO:0000256" key="2">
    <source>
        <dbReference type="SAM" id="MobiDB-lite"/>
    </source>
</evidence>
<dbReference type="EMBL" id="QMFB01000021">
    <property type="protein sequence ID" value="RAV16376.1"/>
    <property type="molecule type" value="Genomic_DNA"/>
</dbReference>
<evidence type="ECO:0000313" key="3">
    <source>
        <dbReference type="EMBL" id="RAV16376.1"/>
    </source>
</evidence>
<protein>
    <recommendedName>
        <fullName evidence="5">ABC transporter substrate-binding protein</fullName>
    </recommendedName>
</protein>
<sequence length="588" mass="65381">MRLLFLGVMKAGREASGSAVNESAVPFPTFGRSFPSEVVAILNYAKSNREVFVLKTFSKVTSVLLASSLVLAACGSKEEKPSTSPAPSGGASASPGAANNKEKLTLNWMVIADATYQLPAADKDFVKKAIESKFNVEMKMTYMPMGADYQTKLNTLIASGDIPDVFYSQGVDSNNYIKDGVARDMTGIVTPAKMPNYFKYWVTEANLKTYQVQGAFKRAPVPYETDLYRTFYIRQDWLDKLGLKMPTNYDELIEVMKAFTFKDPDGNGKNDTYGFTAAGAGANISMDFPEFLKNGYIGDTYVKDGQFIDVRTDIGMTNVLNDIKKTIDLGVVDPDWFLNKYGQHFDKAAQGKAGIIIGQGKDLAFDNNPAGLQMKSKQAGQTNANWQPFHPWEKTGTWVETIPGNPFLLSSKSSDAKVQRSIEILDWLAGEEGFLLTRYGQEGVDYKKDGKKIEVNKDNYKANVSDNGNFLEIYGWFTPRKPEVYGFDIIDPNITDRDKKIVEKIRSYKILPSVGTALTVKEGMDIGALRKQMSVFHTQILFKEKDAAKWPDYRQELMNKYGGKAIFENYAAITATAQGKTVTFKSEN</sequence>
<evidence type="ECO:0000256" key="1">
    <source>
        <dbReference type="ARBA" id="ARBA00022729"/>
    </source>
</evidence>
<dbReference type="PANTHER" id="PTHR43649:SF33">
    <property type="entry name" value="POLYGALACTURONAN_RHAMNOGALACTURONAN-BINDING PROTEIN YTCQ"/>
    <property type="match status" value="1"/>
</dbReference>